<sequence length="211" mass="23945">MGKSGQRSGIVLGSSSLVRMSATPRILIVLVLIHAGVAQVRDDEDFLSLSELPETFPSDPPEPLPHFLFEPEEGYIVKNKPVNLYCKATPATQIYFKCNSEWVHQKDHTVEERVDENSGLVVREASIEITRQQVEELFGPEDYWCQCVAWSSAGTTKSRKAHVRIACELATLSIHTRYKSWKILLMGVDCPHLIFKVFYLINKTKHFLLSQ</sequence>
<dbReference type="GO" id="GO:0016020">
    <property type="term" value="C:membrane"/>
    <property type="evidence" value="ECO:0007669"/>
    <property type="project" value="UniProtKB-SubCell"/>
</dbReference>
<evidence type="ECO:0000256" key="1">
    <source>
        <dbReference type="ARBA" id="ARBA00004479"/>
    </source>
</evidence>
<keyword evidence="5" id="KW-1015">Disulfide bond</keyword>
<dbReference type="Ensembl" id="ENSMZET00005038597.1">
    <property type="protein sequence ID" value="ENSMZEP00005037293.1"/>
    <property type="gene ID" value="ENSMZEG00005027798.1"/>
</dbReference>
<evidence type="ECO:0000256" key="2">
    <source>
        <dbReference type="ARBA" id="ARBA00009844"/>
    </source>
</evidence>
<evidence type="ECO:0000256" key="3">
    <source>
        <dbReference type="ARBA" id="ARBA00022473"/>
    </source>
</evidence>
<dbReference type="SUPFAM" id="SSF48726">
    <property type="entry name" value="Immunoglobulin"/>
    <property type="match status" value="1"/>
</dbReference>
<evidence type="ECO:0000256" key="6">
    <source>
        <dbReference type="ARBA" id="ARBA00023170"/>
    </source>
</evidence>
<keyword evidence="7" id="KW-0325">Glycoprotein</keyword>
<protein>
    <submittedName>
        <fullName evidence="11">Netrin receptor UNC5C-like</fullName>
    </submittedName>
</protein>
<comment type="subcellular location">
    <subcellularLocation>
        <location evidence="1">Membrane</location>
        <topology evidence="1">Single-pass type I membrane protein</topology>
    </subcellularLocation>
</comment>
<dbReference type="InterPro" id="IPR036179">
    <property type="entry name" value="Ig-like_dom_sf"/>
</dbReference>
<dbReference type="InterPro" id="IPR013783">
    <property type="entry name" value="Ig-like_fold"/>
</dbReference>
<evidence type="ECO:0000256" key="4">
    <source>
        <dbReference type="ARBA" id="ARBA00023136"/>
    </source>
</evidence>
<evidence type="ECO:0000256" key="7">
    <source>
        <dbReference type="ARBA" id="ARBA00023180"/>
    </source>
</evidence>
<dbReference type="STRING" id="106582.ENSMZEP00005037293"/>
<name>A0A3P9DSN5_9CICH</name>
<evidence type="ECO:0000313" key="12">
    <source>
        <dbReference type="Proteomes" id="UP000265160"/>
    </source>
</evidence>
<dbReference type="InterPro" id="IPR057755">
    <property type="entry name" value="UNC5A-D-like_N"/>
</dbReference>
<keyword evidence="3" id="KW-0217">Developmental protein</keyword>
<dbReference type="Pfam" id="PF25609">
    <property type="entry name" value="Unc5_NetrinR_N"/>
    <property type="match status" value="1"/>
</dbReference>
<keyword evidence="8" id="KW-0393">Immunoglobulin domain</keyword>
<dbReference type="AlphaFoldDB" id="A0A3P9DSN5"/>
<keyword evidence="4" id="KW-0472">Membrane</keyword>
<keyword evidence="12" id="KW-1185">Reference proteome</keyword>
<feature type="domain" description="Netrin receptor UNC5A-D-like N-terminal" evidence="10">
    <location>
        <begin position="60"/>
        <end position="163"/>
    </location>
</feature>
<comment type="similarity">
    <text evidence="2">Belongs to the unc-5 family.</text>
</comment>
<dbReference type="FunFam" id="2.60.40.10:FF:000037">
    <property type="entry name" value="Unc-5 netrin receptor C"/>
    <property type="match status" value="1"/>
</dbReference>
<feature type="signal peptide" evidence="9">
    <location>
        <begin position="1"/>
        <end position="38"/>
    </location>
</feature>
<keyword evidence="9" id="KW-0732">Signal</keyword>
<organism evidence="11 12">
    <name type="scientific">Maylandia zebra</name>
    <name type="common">zebra mbuna</name>
    <dbReference type="NCBI Taxonomy" id="106582"/>
    <lineage>
        <taxon>Eukaryota</taxon>
        <taxon>Metazoa</taxon>
        <taxon>Chordata</taxon>
        <taxon>Craniata</taxon>
        <taxon>Vertebrata</taxon>
        <taxon>Euteleostomi</taxon>
        <taxon>Actinopterygii</taxon>
        <taxon>Neopterygii</taxon>
        <taxon>Teleostei</taxon>
        <taxon>Neoteleostei</taxon>
        <taxon>Acanthomorphata</taxon>
        <taxon>Ovalentaria</taxon>
        <taxon>Cichlomorphae</taxon>
        <taxon>Cichliformes</taxon>
        <taxon>Cichlidae</taxon>
        <taxon>African cichlids</taxon>
        <taxon>Pseudocrenilabrinae</taxon>
        <taxon>Haplochromini</taxon>
        <taxon>Maylandia</taxon>
        <taxon>Maylandia zebra complex</taxon>
    </lineage>
</organism>
<reference evidence="11" key="1">
    <citation type="submission" date="2025-08" db="UniProtKB">
        <authorList>
            <consortium name="Ensembl"/>
        </authorList>
    </citation>
    <scope>IDENTIFICATION</scope>
</reference>
<dbReference type="Proteomes" id="UP000265160">
    <property type="component" value="Unplaced"/>
</dbReference>
<evidence type="ECO:0000256" key="5">
    <source>
        <dbReference type="ARBA" id="ARBA00023157"/>
    </source>
</evidence>
<evidence type="ECO:0000256" key="9">
    <source>
        <dbReference type="SAM" id="SignalP"/>
    </source>
</evidence>
<evidence type="ECO:0000256" key="8">
    <source>
        <dbReference type="ARBA" id="ARBA00023319"/>
    </source>
</evidence>
<evidence type="ECO:0000313" key="11">
    <source>
        <dbReference type="Ensembl" id="ENSMZEP00005037293.1"/>
    </source>
</evidence>
<accession>A0A3P9DSN5</accession>
<proteinExistence type="inferred from homology"/>
<keyword evidence="6" id="KW-0675">Receptor</keyword>
<feature type="chain" id="PRO_5017925382" evidence="9">
    <location>
        <begin position="39"/>
        <end position="211"/>
    </location>
</feature>
<reference evidence="11" key="2">
    <citation type="submission" date="2025-09" db="UniProtKB">
        <authorList>
            <consortium name="Ensembl"/>
        </authorList>
    </citation>
    <scope>IDENTIFICATION</scope>
</reference>
<evidence type="ECO:0000259" key="10">
    <source>
        <dbReference type="Pfam" id="PF25609"/>
    </source>
</evidence>
<dbReference type="GeneTree" id="ENSGT00950000182815"/>
<dbReference type="Gene3D" id="2.60.40.10">
    <property type="entry name" value="Immunoglobulins"/>
    <property type="match status" value="1"/>
</dbReference>